<dbReference type="OrthoDB" id="1912561at2759"/>
<dbReference type="AlphaFoldDB" id="A0A9J5YYM0"/>
<proteinExistence type="predicted"/>
<sequence>MPMIFACGLNHHIDGTTQIPPQFLDDTNTKSNPVRCNGSREDQLYFTSVGRAAFASVQLRTNFVLYYASDQGHTLAIESYVQKAKGIADKLAALQHPVPNDDLVEFILAGLGPSYRPFTRLLLSEERQLKKRDEALHHGH</sequence>
<evidence type="ECO:0000313" key="2">
    <source>
        <dbReference type="Proteomes" id="UP000824120"/>
    </source>
</evidence>
<comment type="caution">
    <text evidence="1">The sequence shown here is derived from an EMBL/GenBank/DDBJ whole genome shotgun (WGS) entry which is preliminary data.</text>
</comment>
<dbReference type="PANTHER" id="PTHR47481:SF5">
    <property type="entry name" value="RIBONUCLEASE H-LIKE DOMAIN, GAG-PRE-INTEGRASE DOMAIN, GAG-POLYPEPTIDE OF LTR COPIA-TYPE-RELATED"/>
    <property type="match status" value="1"/>
</dbReference>
<organism evidence="1 2">
    <name type="scientific">Solanum commersonii</name>
    <name type="common">Commerson's wild potato</name>
    <name type="synonym">Commerson's nightshade</name>
    <dbReference type="NCBI Taxonomy" id="4109"/>
    <lineage>
        <taxon>Eukaryota</taxon>
        <taxon>Viridiplantae</taxon>
        <taxon>Streptophyta</taxon>
        <taxon>Embryophyta</taxon>
        <taxon>Tracheophyta</taxon>
        <taxon>Spermatophyta</taxon>
        <taxon>Magnoliopsida</taxon>
        <taxon>eudicotyledons</taxon>
        <taxon>Gunneridae</taxon>
        <taxon>Pentapetalae</taxon>
        <taxon>asterids</taxon>
        <taxon>lamiids</taxon>
        <taxon>Solanales</taxon>
        <taxon>Solanaceae</taxon>
        <taxon>Solanoideae</taxon>
        <taxon>Solaneae</taxon>
        <taxon>Solanum</taxon>
    </lineage>
</organism>
<reference evidence="1 2" key="1">
    <citation type="submission" date="2020-09" db="EMBL/GenBank/DDBJ databases">
        <title>De no assembly of potato wild relative species, Solanum commersonii.</title>
        <authorList>
            <person name="Cho K."/>
        </authorList>
    </citation>
    <scope>NUCLEOTIDE SEQUENCE [LARGE SCALE GENOMIC DNA]</scope>
    <source>
        <strain evidence="1">LZ3.2</strain>
        <tissue evidence="1">Leaf</tissue>
    </source>
</reference>
<name>A0A9J5YYM0_SOLCO</name>
<keyword evidence="2" id="KW-1185">Reference proteome</keyword>
<dbReference type="Proteomes" id="UP000824120">
    <property type="component" value="Chromosome 5"/>
</dbReference>
<gene>
    <name evidence="1" type="ORF">H5410_025664</name>
</gene>
<accession>A0A9J5YYM0</accession>
<evidence type="ECO:0000313" key="1">
    <source>
        <dbReference type="EMBL" id="KAG5604172.1"/>
    </source>
</evidence>
<dbReference type="EMBL" id="JACXVP010000005">
    <property type="protein sequence ID" value="KAG5604172.1"/>
    <property type="molecule type" value="Genomic_DNA"/>
</dbReference>
<dbReference type="PANTHER" id="PTHR47481">
    <property type="match status" value="1"/>
</dbReference>
<protein>
    <submittedName>
        <fullName evidence="1">Uncharacterized protein</fullName>
    </submittedName>
</protein>